<evidence type="ECO:0000256" key="3">
    <source>
        <dbReference type="ARBA" id="ARBA00006751"/>
    </source>
</evidence>
<name>A0A1R1YGD1_9FUNG</name>
<comment type="function">
    <text evidence="6">The purine nucleoside phosphorylases catalyze the phosphorolytic breakdown of the N-glycosidic bond in the beta-(deoxy)ribonucleoside molecules, with the formation of the corresponding free purine bases and pentose-1-phosphate. Cleaves guanosine and inosine.</text>
</comment>
<evidence type="ECO:0000259" key="8">
    <source>
        <dbReference type="Pfam" id="PF01048"/>
    </source>
</evidence>
<dbReference type="PIRSF" id="PIRSF000477">
    <property type="entry name" value="PurNPase"/>
    <property type="match status" value="1"/>
</dbReference>
<dbReference type="EC" id="2.4.2.1" evidence="7"/>
<dbReference type="GO" id="GO:0005737">
    <property type="term" value="C:cytoplasm"/>
    <property type="evidence" value="ECO:0007669"/>
    <property type="project" value="TreeGrafter"/>
</dbReference>
<evidence type="ECO:0000313" key="9">
    <source>
        <dbReference type="EMBL" id="OMJ25865.1"/>
    </source>
</evidence>
<dbReference type="CDD" id="cd09009">
    <property type="entry name" value="PNP-EcPNPII_like"/>
    <property type="match status" value="1"/>
</dbReference>
<dbReference type="STRING" id="133412.A0A1R1YGD1"/>
<evidence type="ECO:0000256" key="5">
    <source>
        <dbReference type="ARBA" id="ARBA00022679"/>
    </source>
</evidence>
<dbReference type="FunFam" id="3.40.50.1580:FF:000004">
    <property type="entry name" value="Purine nucleoside phosphorylase"/>
    <property type="match status" value="1"/>
</dbReference>
<dbReference type="EMBL" id="LSSN01000101">
    <property type="protein sequence ID" value="OMJ25865.1"/>
    <property type="molecule type" value="Genomic_DNA"/>
</dbReference>
<dbReference type="Proteomes" id="UP000187283">
    <property type="component" value="Unassembled WGS sequence"/>
</dbReference>
<keyword evidence="10" id="KW-1185">Reference proteome</keyword>
<evidence type="ECO:0000256" key="2">
    <source>
        <dbReference type="ARBA" id="ARBA00005058"/>
    </source>
</evidence>
<organism evidence="9 10">
    <name type="scientific">Smittium culicis</name>
    <dbReference type="NCBI Taxonomy" id="133412"/>
    <lineage>
        <taxon>Eukaryota</taxon>
        <taxon>Fungi</taxon>
        <taxon>Fungi incertae sedis</taxon>
        <taxon>Zoopagomycota</taxon>
        <taxon>Kickxellomycotina</taxon>
        <taxon>Harpellomycetes</taxon>
        <taxon>Harpellales</taxon>
        <taxon>Legeriomycetaceae</taxon>
        <taxon>Smittium</taxon>
    </lineage>
</organism>
<feature type="domain" description="Nucleoside phosphorylase" evidence="8">
    <location>
        <begin position="28"/>
        <end position="289"/>
    </location>
</feature>
<protein>
    <recommendedName>
        <fullName evidence="7">Purine nucleoside phosphorylase</fullName>
        <ecNumber evidence="7">2.4.2.1</ecNumber>
    </recommendedName>
    <alternativeName>
        <fullName evidence="7">Inosine-guanosine phosphorylase</fullName>
    </alternativeName>
</protein>
<dbReference type="InterPro" id="IPR011270">
    <property type="entry name" value="Pur_Nuc_Pase_Ino/Guo-sp"/>
</dbReference>
<keyword evidence="5 7" id="KW-0808">Transferase</keyword>
<dbReference type="SUPFAM" id="SSF53167">
    <property type="entry name" value="Purine and uridine phosphorylases"/>
    <property type="match status" value="1"/>
</dbReference>
<comment type="similarity">
    <text evidence="3 7">Belongs to the PNP/MTAP phosphorylase family.</text>
</comment>
<dbReference type="OrthoDB" id="10261782at2759"/>
<comment type="caution">
    <text evidence="9">The sequence shown here is derived from an EMBL/GenBank/DDBJ whole genome shotgun (WGS) entry which is preliminary data.</text>
</comment>
<dbReference type="PANTHER" id="PTHR11904">
    <property type="entry name" value="METHYLTHIOADENOSINE/PURINE NUCLEOSIDE PHOSPHORYLASE"/>
    <property type="match status" value="1"/>
</dbReference>
<dbReference type="InterPro" id="IPR011268">
    <property type="entry name" value="Purine_phosphorylase"/>
</dbReference>
<sequence>MSLDSVTLYQEAADFIKSKVPAASLPQIAIICGSGLGGLADTIDQDKIVLKYTEIPGFVTSTVAGHAGQFVFGKLSGKNVVCMQGRFHSYEGHSQKQCVFPVRVLRLLGVETLIVTNAAGGLNKNFNVGDVMLINDHLSLPGLVGINPLVGKNVDEFGARFPAVNDVYSLELRKIAARAWLNNSYLVNERKLVLREGTYAWIVGPCYETDVECRMLHNLECDVVGMSTVPEAVVAKQCGMKILAFSLVTDVVKFGYPARALDIVQAELRGEVVETAKVAETTHEEVLAAAAARALDLQILVKDIIRDI</sequence>
<evidence type="ECO:0000313" key="10">
    <source>
        <dbReference type="Proteomes" id="UP000187283"/>
    </source>
</evidence>
<evidence type="ECO:0000256" key="1">
    <source>
        <dbReference type="ARBA" id="ARBA00000755"/>
    </source>
</evidence>
<dbReference type="UniPathway" id="UPA00606"/>
<dbReference type="Gene3D" id="3.40.50.1580">
    <property type="entry name" value="Nucleoside phosphorylase domain"/>
    <property type="match status" value="1"/>
</dbReference>
<dbReference type="GO" id="GO:0009116">
    <property type="term" value="P:nucleoside metabolic process"/>
    <property type="evidence" value="ECO:0007669"/>
    <property type="project" value="InterPro"/>
</dbReference>
<dbReference type="PANTHER" id="PTHR11904:SF9">
    <property type="entry name" value="PURINE NUCLEOSIDE PHOSPHORYLASE-RELATED"/>
    <property type="match status" value="1"/>
</dbReference>
<dbReference type="NCBIfam" id="TIGR01697">
    <property type="entry name" value="PNPH-PUNA-XAPA"/>
    <property type="match status" value="1"/>
</dbReference>
<evidence type="ECO:0000256" key="7">
    <source>
        <dbReference type="PIRNR" id="PIRNR000477"/>
    </source>
</evidence>
<dbReference type="GO" id="GO:0004731">
    <property type="term" value="F:purine-nucleoside phosphorylase activity"/>
    <property type="evidence" value="ECO:0007669"/>
    <property type="project" value="UniProtKB-EC"/>
</dbReference>
<dbReference type="NCBIfam" id="TIGR01700">
    <property type="entry name" value="PNPH"/>
    <property type="match status" value="1"/>
</dbReference>
<dbReference type="InterPro" id="IPR000845">
    <property type="entry name" value="Nucleoside_phosphorylase_d"/>
</dbReference>
<dbReference type="InterPro" id="IPR035994">
    <property type="entry name" value="Nucleoside_phosphorylase_sf"/>
</dbReference>
<proteinExistence type="inferred from homology"/>
<accession>A0A1R1YGD1</accession>
<evidence type="ECO:0000256" key="6">
    <source>
        <dbReference type="ARBA" id="ARBA00058131"/>
    </source>
</evidence>
<dbReference type="Pfam" id="PF01048">
    <property type="entry name" value="PNP_UDP_1"/>
    <property type="match status" value="1"/>
</dbReference>
<reference evidence="9 10" key="1">
    <citation type="submission" date="2017-01" db="EMBL/GenBank/DDBJ databases">
        <authorList>
            <person name="Mah S.A."/>
            <person name="Swanson W.J."/>
            <person name="Moy G.W."/>
            <person name="Vacquier V.D."/>
        </authorList>
    </citation>
    <scope>NUCLEOTIDE SEQUENCE [LARGE SCALE GENOMIC DNA]</scope>
    <source>
        <strain evidence="9 10">GSMNP</strain>
    </source>
</reference>
<evidence type="ECO:0000256" key="4">
    <source>
        <dbReference type="ARBA" id="ARBA00022676"/>
    </source>
</evidence>
<dbReference type="AlphaFoldDB" id="A0A1R1YGD1"/>
<gene>
    <name evidence="9" type="ORF">AYI70_g611</name>
</gene>
<comment type="catalytic activity">
    <reaction evidence="1">
        <text>a purine D-ribonucleoside + phosphate = a purine nucleobase + alpha-D-ribose 1-phosphate</text>
        <dbReference type="Rhea" id="RHEA:19805"/>
        <dbReference type="ChEBI" id="CHEBI:26386"/>
        <dbReference type="ChEBI" id="CHEBI:43474"/>
        <dbReference type="ChEBI" id="CHEBI:57720"/>
        <dbReference type="ChEBI" id="CHEBI:142355"/>
        <dbReference type="EC" id="2.4.2.1"/>
    </reaction>
</comment>
<keyword evidence="4 7" id="KW-0328">Glycosyltransferase</keyword>
<dbReference type="NCBIfam" id="NF006054">
    <property type="entry name" value="PRK08202.1"/>
    <property type="match status" value="1"/>
</dbReference>
<comment type="pathway">
    <text evidence="2 7">Purine metabolism; purine nucleoside salvage.</text>
</comment>